<dbReference type="Pfam" id="PF12472">
    <property type="entry name" value="DUF3693"/>
    <property type="match status" value="1"/>
</dbReference>
<name>A0ABS8WHJ2_9GAMM</name>
<dbReference type="InterPro" id="IPR021096">
    <property type="entry name" value="Vibrio_phage_VSK_Orf152"/>
</dbReference>
<organism evidence="2 3">
    <name type="scientific">Motilimonas cestriensis</name>
    <dbReference type="NCBI Taxonomy" id="2742685"/>
    <lineage>
        <taxon>Bacteria</taxon>
        <taxon>Pseudomonadati</taxon>
        <taxon>Pseudomonadota</taxon>
        <taxon>Gammaproteobacteria</taxon>
        <taxon>Alteromonadales</taxon>
        <taxon>Alteromonadales genera incertae sedis</taxon>
        <taxon>Motilimonas</taxon>
    </lineage>
</organism>
<dbReference type="InterPro" id="IPR010982">
    <property type="entry name" value="Lambda_DNA-bd_dom_sf"/>
</dbReference>
<keyword evidence="3" id="KW-1185">Reference proteome</keyword>
<dbReference type="EMBL" id="JAIMJA010000036">
    <property type="protein sequence ID" value="MCE2597231.1"/>
    <property type="molecule type" value="Genomic_DNA"/>
</dbReference>
<evidence type="ECO:0000259" key="1">
    <source>
        <dbReference type="PROSITE" id="PS50943"/>
    </source>
</evidence>
<protein>
    <recommendedName>
        <fullName evidence="1">HTH cro/C1-type domain-containing protein</fullName>
    </recommendedName>
</protein>
<dbReference type="SUPFAM" id="SSF47413">
    <property type="entry name" value="lambda repressor-like DNA-binding domains"/>
    <property type="match status" value="1"/>
</dbReference>
<dbReference type="RefSeq" id="WP_233054984.1">
    <property type="nucleotide sequence ID" value="NZ_JAIMJA010000036.1"/>
</dbReference>
<comment type="caution">
    <text evidence="2">The sequence shown here is derived from an EMBL/GenBank/DDBJ whole genome shotgun (WGS) entry which is preliminary data.</text>
</comment>
<accession>A0ABS8WHJ2</accession>
<dbReference type="InterPro" id="IPR001387">
    <property type="entry name" value="Cro/C1-type_HTH"/>
</dbReference>
<dbReference type="Gene3D" id="1.10.260.40">
    <property type="entry name" value="lambda repressor-like DNA-binding domains"/>
    <property type="match status" value="1"/>
</dbReference>
<sequence>MYSKQLIDKYKAVKKLNTDSEVAKSMNFSKTHISEIKRGVREFTDETAIYIAKECGLDVDLVLVTLAMERAKTKESKSAWQHLVKKFSEQRYAVQSLFVAGFALFFTDFSNCALCILC</sequence>
<evidence type="ECO:0000313" key="3">
    <source>
        <dbReference type="Proteomes" id="UP001201273"/>
    </source>
</evidence>
<dbReference type="CDD" id="cd00093">
    <property type="entry name" value="HTH_XRE"/>
    <property type="match status" value="1"/>
</dbReference>
<dbReference type="Proteomes" id="UP001201273">
    <property type="component" value="Unassembled WGS sequence"/>
</dbReference>
<reference evidence="2 3" key="1">
    <citation type="journal article" date="2022" name="Environ. Microbiol. Rep.">
        <title>Eco-phylogenetic analyses reveal divergent evolution of vitamin B12 metabolism in the marine bacterial family 'Psychromonadaceae'.</title>
        <authorList>
            <person name="Jin X."/>
            <person name="Yang Y."/>
            <person name="Cao H."/>
            <person name="Gao B."/>
            <person name="Zhao Z."/>
        </authorList>
    </citation>
    <scope>NUCLEOTIDE SEQUENCE [LARGE SCALE GENOMIC DNA]</scope>
    <source>
        <strain evidence="2 3">MKS20</strain>
    </source>
</reference>
<feature type="domain" description="HTH cro/C1-type" evidence="1">
    <location>
        <begin position="20"/>
        <end position="62"/>
    </location>
</feature>
<dbReference type="PROSITE" id="PS50943">
    <property type="entry name" value="HTH_CROC1"/>
    <property type="match status" value="1"/>
</dbReference>
<gene>
    <name evidence="2" type="ORF">K6Y31_20875</name>
</gene>
<evidence type="ECO:0000313" key="2">
    <source>
        <dbReference type="EMBL" id="MCE2597231.1"/>
    </source>
</evidence>
<proteinExistence type="predicted"/>